<organism evidence="1 2">
    <name type="scientific">Candidatus Curtissbacteria bacterium RIFCSPHIGHO2_01_FULL_40_12</name>
    <dbReference type="NCBI Taxonomy" id="1797710"/>
    <lineage>
        <taxon>Bacteria</taxon>
        <taxon>Candidatus Curtissiibacteriota</taxon>
    </lineage>
</organism>
<accession>A0A1F5G8H5</accession>
<dbReference type="EMBL" id="MFAY01000048">
    <property type="protein sequence ID" value="OGD88125.1"/>
    <property type="molecule type" value="Genomic_DNA"/>
</dbReference>
<dbReference type="AlphaFoldDB" id="A0A1F5G8H5"/>
<evidence type="ECO:0008006" key="3">
    <source>
        <dbReference type="Google" id="ProtNLM"/>
    </source>
</evidence>
<sequence>MKTLAQSDLWRFDQVVKSKPIITNGTSRVLGKFRQVFLMTLFPDQLIVEELRIVWVKRNGPWTNEVISIMATDIACVNASTGPFFGHIHIKSLTGGPEILVNSMTRKNVYRIRSLVEGIALASREGLQIESDDLEAERQNLYRAGEIR</sequence>
<reference evidence="1 2" key="1">
    <citation type="journal article" date="2016" name="Nat. Commun.">
        <title>Thousands of microbial genomes shed light on interconnected biogeochemical processes in an aquifer system.</title>
        <authorList>
            <person name="Anantharaman K."/>
            <person name="Brown C.T."/>
            <person name="Hug L.A."/>
            <person name="Sharon I."/>
            <person name="Castelle C.J."/>
            <person name="Probst A.J."/>
            <person name="Thomas B.C."/>
            <person name="Singh A."/>
            <person name="Wilkins M.J."/>
            <person name="Karaoz U."/>
            <person name="Brodie E.L."/>
            <person name="Williams K.H."/>
            <person name="Hubbard S.S."/>
            <person name="Banfield J.F."/>
        </authorList>
    </citation>
    <scope>NUCLEOTIDE SEQUENCE [LARGE SCALE GENOMIC DNA]</scope>
</reference>
<evidence type="ECO:0000313" key="1">
    <source>
        <dbReference type="EMBL" id="OGD88125.1"/>
    </source>
</evidence>
<comment type="caution">
    <text evidence="1">The sequence shown here is derived from an EMBL/GenBank/DDBJ whole genome shotgun (WGS) entry which is preliminary data.</text>
</comment>
<proteinExistence type="predicted"/>
<evidence type="ECO:0000313" key="2">
    <source>
        <dbReference type="Proteomes" id="UP000178577"/>
    </source>
</evidence>
<gene>
    <name evidence="1" type="ORF">A2693_02570</name>
</gene>
<name>A0A1F5G8H5_9BACT</name>
<dbReference type="Proteomes" id="UP000178577">
    <property type="component" value="Unassembled WGS sequence"/>
</dbReference>
<protein>
    <recommendedName>
        <fullName evidence="3">YokE-like PH domain-containing protein</fullName>
    </recommendedName>
</protein>